<feature type="region of interest" description="Disordered" evidence="1">
    <location>
        <begin position="68"/>
        <end position="90"/>
    </location>
</feature>
<name>A0ABP8P0M5_9NOCA</name>
<sequence length="90" mass="9942">MVFGGSGVLRWFYERHGVPYVDPFGRVRPPERRLRCVRAAADRSGRGTNVVVCELRTGLRPGVIQDTSERGVATTLRARRPHATGGPGRN</sequence>
<dbReference type="EMBL" id="BAABFB010000030">
    <property type="protein sequence ID" value="GAA4477345.1"/>
    <property type="molecule type" value="Genomic_DNA"/>
</dbReference>
<comment type="caution">
    <text evidence="2">The sequence shown here is derived from an EMBL/GenBank/DDBJ whole genome shotgun (WGS) entry which is preliminary data.</text>
</comment>
<evidence type="ECO:0000256" key="1">
    <source>
        <dbReference type="SAM" id="MobiDB-lite"/>
    </source>
</evidence>
<evidence type="ECO:0000313" key="3">
    <source>
        <dbReference type="Proteomes" id="UP001501183"/>
    </source>
</evidence>
<reference evidence="3" key="1">
    <citation type="journal article" date="2019" name="Int. J. Syst. Evol. Microbiol.">
        <title>The Global Catalogue of Microorganisms (GCM) 10K type strain sequencing project: providing services to taxonomists for standard genome sequencing and annotation.</title>
        <authorList>
            <consortium name="The Broad Institute Genomics Platform"/>
            <consortium name="The Broad Institute Genome Sequencing Center for Infectious Disease"/>
            <person name="Wu L."/>
            <person name="Ma J."/>
        </authorList>
    </citation>
    <scope>NUCLEOTIDE SEQUENCE [LARGE SCALE GENOMIC DNA]</scope>
    <source>
        <strain evidence="3">JCM 32206</strain>
    </source>
</reference>
<gene>
    <name evidence="2" type="ORF">GCM10023094_19430</name>
</gene>
<proteinExistence type="predicted"/>
<organism evidence="2 3">
    <name type="scientific">Rhodococcus olei</name>
    <dbReference type="NCBI Taxonomy" id="2161675"/>
    <lineage>
        <taxon>Bacteria</taxon>
        <taxon>Bacillati</taxon>
        <taxon>Actinomycetota</taxon>
        <taxon>Actinomycetes</taxon>
        <taxon>Mycobacteriales</taxon>
        <taxon>Nocardiaceae</taxon>
        <taxon>Rhodococcus</taxon>
    </lineage>
</organism>
<accession>A0ABP8P0M5</accession>
<protein>
    <submittedName>
        <fullName evidence="2">Uncharacterized protein</fullName>
    </submittedName>
</protein>
<evidence type="ECO:0000313" key="2">
    <source>
        <dbReference type="EMBL" id="GAA4477345.1"/>
    </source>
</evidence>
<keyword evidence="3" id="KW-1185">Reference proteome</keyword>
<dbReference type="Proteomes" id="UP001501183">
    <property type="component" value="Unassembled WGS sequence"/>
</dbReference>